<protein>
    <recommendedName>
        <fullName evidence="1">Reverse transcriptase/retrotransposon-derived protein RNase H-like domain-containing protein</fullName>
    </recommendedName>
</protein>
<dbReference type="Proteomes" id="UP001107558">
    <property type="component" value="Chromosome 1"/>
</dbReference>
<dbReference type="AlphaFoldDB" id="A0A9J6CH53"/>
<evidence type="ECO:0000313" key="2">
    <source>
        <dbReference type="EMBL" id="KAG5681269.1"/>
    </source>
</evidence>
<dbReference type="OrthoDB" id="10057083at2759"/>
<dbReference type="EMBL" id="JADBJN010000001">
    <property type="protein sequence ID" value="KAG5681269.1"/>
    <property type="molecule type" value="Genomic_DNA"/>
</dbReference>
<keyword evidence="3" id="KW-1185">Reference proteome</keyword>
<name>A0A9J6CH53_POLVA</name>
<dbReference type="GO" id="GO:0071897">
    <property type="term" value="P:DNA biosynthetic process"/>
    <property type="evidence" value="ECO:0007669"/>
    <property type="project" value="UniProtKB-ARBA"/>
</dbReference>
<reference evidence="2" key="1">
    <citation type="submission" date="2021-03" db="EMBL/GenBank/DDBJ databases">
        <title>Chromosome level genome of the anhydrobiotic midge Polypedilum vanderplanki.</title>
        <authorList>
            <person name="Yoshida Y."/>
            <person name="Kikawada T."/>
            <person name="Gusev O."/>
        </authorList>
    </citation>
    <scope>NUCLEOTIDE SEQUENCE</scope>
    <source>
        <strain evidence="2">NIAS01</strain>
        <tissue evidence="2">Whole body or cell culture</tissue>
    </source>
</reference>
<dbReference type="SUPFAM" id="SSF56672">
    <property type="entry name" value="DNA/RNA polymerases"/>
    <property type="match status" value="1"/>
</dbReference>
<dbReference type="Pfam" id="PF17919">
    <property type="entry name" value="RT_RNaseH_2"/>
    <property type="match status" value="1"/>
</dbReference>
<comment type="caution">
    <text evidence="2">The sequence shown here is derived from an EMBL/GenBank/DDBJ whole genome shotgun (WGS) entry which is preliminary data.</text>
</comment>
<evidence type="ECO:0000313" key="3">
    <source>
        <dbReference type="Proteomes" id="UP001107558"/>
    </source>
</evidence>
<dbReference type="InterPro" id="IPR041577">
    <property type="entry name" value="RT_RNaseH_2"/>
</dbReference>
<dbReference type="PANTHER" id="PTHR37984">
    <property type="entry name" value="PROTEIN CBG26694"/>
    <property type="match status" value="1"/>
</dbReference>
<accession>A0A9J6CH53</accession>
<organism evidence="2 3">
    <name type="scientific">Polypedilum vanderplanki</name>
    <name type="common">Sleeping chironomid midge</name>
    <dbReference type="NCBI Taxonomy" id="319348"/>
    <lineage>
        <taxon>Eukaryota</taxon>
        <taxon>Metazoa</taxon>
        <taxon>Ecdysozoa</taxon>
        <taxon>Arthropoda</taxon>
        <taxon>Hexapoda</taxon>
        <taxon>Insecta</taxon>
        <taxon>Pterygota</taxon>
        <taxon>Neoptera</taxon>
        <taxon>Endopterygota</taxon>
        <taxon>Diptera</taxon>
        <taxon>Nematocera</taxon>
        <taxon>Chironomoidea</taxon>
        <taxon>Chironomidae</taxon>
        <taxon>Chironominae</taxon>
        <taxon>Polypedilum</taxon>
        <taxon>Polypedilum</taxon>
    </lineage>
</organism>
<dbReference type="PANTHER" id="PTHR37984:SF15">
    <property type="entry name" value="INTEGRASE CATALYTIC DOMAIN-CONTAINING PROTEIN"/>
    <property type="match status" value="1"/>
</dbReference>
<evidence type="ECO:0000259" key="1">
    <source>
        <dbReference type="Pfam" id="PF17919"/>
    </source>
</evidence>
<gene>
    <name evidence="2" type="ORF">PVAND_010720</name>
</gene>
<sequence length="309" mass="34342">MANDEQRVVAQIVAGAVEQEKLTEFAIKASEYGGKQCHSSTSIQEIHKKSFYSGAMKGNGVEGGRKNVENCSYCGRNHRLGMRYCPAIGQKCNNCKRMNHFANVCKAVKEEGKENIKNEVMLIQKEGLYYIQCAIAGVVVNFLIDSDASGVGLGAVLVQVQEDVQRELFMFASKSLTKQEATYPQIHREALAIVWAKSIGVGTIAPQVNAIFEEPIAKTITLEVVRQQTEEDEELRLVMQAVESERWSSNLKYWKAFQNELTVRNGILLKGHQIVLPETLRGQALRNAHVAHAGICSNEKNIEKQSMVA</sequence>
<feature type="domain" description="Reverse transcriptase/retrotransposon-derived protein RNase H-like" evidence="1">
    <location>
        <begin position="141"/>
        <end position="196"/>
    </location>
</feature>
<dbReference type="InterPro" id="IPR043502">
    <property type="entry name" value="DNA/RNA_pol_sf"/>
</dbReference>
<proteinExistence type="predicted"/>
<dbReference type="InterPro" id="IPR050951">
    <property type="entry name" value="Retrovirus_Pol_polyprotein"/>
</dbReference>